<reference evidence="2 4" key="1">
    <citation type="submission" date="2018-06" db="EMBL/GenBank/DDBJ databases">
        <authorList>
            <consortium name="Pathogen Informatics"/>
            <person name="Doyle S."/>
        </authorList>
    </citation>
    <scope>NUCLEOTIDE SEQUENCE [LARGE SCALE GENOMIC DNA]</scope>
    <source>
        <strain evidence="2 4">NCTC10597</strain>
    </source>
</reference>
<name>A0A2U3AA97_9BACL</name>
<dbReference type="EMBL" id="SNZG01000037">
    <property type="protein sequence ID" value="TDR34553.1"/>
    <property type="molecule type" value="Genomic_DNA"/>
</dbReference>
<keyword evidence="5" id="KW-1185">Reference proteome</keyword>
<evidence type="ECO:0000313" key="3">
    <source>
        <dbReference type="EMBL" id="TDR34553.1"/>
    </source>
</evidence>
<dbReference type="Gene3D" id="3.40.630.30">
    <property type="match status" value="1"/>
</dbReference>
<gene>
    <name evidence="3" type="ORF">DFR61_13722</name>
    <name evidence="2" type="ORF">NCTC10597_02822</name>
</gene>
<dbReference type="OrthoDB" id="8439474at2"/>
<dbReference type="EMBL" id="UGNP01000001">
    <property type="protein sequence ID" value="STX11026.1"/>
    <property type="molecule type" value="Genomic_DNA"/>
</dbReference>
<dbReference type="Proteomes" id="UP000294641">
    <property type="component" value="Unassembled WGS sequence"/>
</dbReference>
<dbReference type="InterPro" id="IPR027365">
    <property type="entry name" value="GNAT_acetyltra_YdfB-like"/>
</dbReference>
<dbReference type="Pfam" id="PF12746">
    <property type="entry name" value="GNAT_acetyltran"/>
    <property type="match status" value="1"/>
</dbReference>
<dbReference type="InterPro" id="IPR000182">
    <property type="entry name" value="GNAT_dom"/>
</dbReference>
<protein>
    <submittedName>
        <fullName evidence="3">GNAT acetyltransferase-like protein</fullName>
    </submittedName>
    <submittedName>
        <fullName evidence="2">Predicted acetyltransferase</fullName>
    </submittedName>
</protein>
<dbReference type="InterPro" id="IPR016181">
    <property type="entry name" value="Acyl_CoA_acyltransferase"/>
</dbReference>
<organism evidence="2 4">
    <name type="scientific">Kurthia zopfii</name>
    <dbReference type="NCBI Taxonomy" id="1650"/>
    <lineage>
        <taxon>Bacteria</taxon>
        <taxon>Bacillati</taxon>
        <taxon>Bacillota</taxon>
        <taxon>Bacilli</taxon>
        <taxon>Bacillales</taxon>
        <taxon>Caryophanaceae</taxon>
        <taxon>Kurthia</taxon>
    </lineage>
</organism>
<dbReference type="AlphaFoldDB" id="A0A2U3AA97"/>
<dbReference type="PROSITE" id="PS51186">
    <property type="entry name" value="GNAT"/>
    <property type="match status" value="1"/>
</dbReference>
<evidence type="ECO:0000313" key="5">
    <source>
        <dbReference type="Proteomes" id="UP000294641"/>
    </source>
</evidence>
<evidence type="ECO:0000259" key="1">
    <source>
        <dbReference type="PROSITE" id="PS51186"/>
    </source>
</evidence>
<dbReference type="SUPFAM" id="SSF55729">
    <property type="entry name" value="Acyl-CoA N-acyltransferases (Nat)"/>
    <property type="match status" value="1"/>
</dbReference>
<dbReference type="Proteomes" id="UP000254330">
    <property type="component" value="Unassembled WGS sequence"/>
</dbReference>
<dbReference type="GO" id="GO:0016747">
    <property type="term" value="F:acyltransferase activity, transferring groups other than amino-acyl groups"/>
    <property type="evidence" value="ECO:0007669"/>
    <property type="project" value="InterPro"/>
</dbReference>
<evidence type="ECO:0000313" key="2">
    <source>
        <dbReference type="EMBL" id="STX11026.1"/>
    </source>
</evidence>
<evidence type="ECO:0000313" key="4">
    <source>
        <dbReference type="Proteomes" id="UP000254330"/>
    </source>
</evidence>
<keyword evidence="2" id="KW-0808">Transferase</keyword>
<comment type="caution">
    <text evidence="2">The sequence shown here is derived from an EMBL/GenBank/DDBJ whole genome shotgun (WGS) entry which is preliminary data.</text>
</comment>
<reference evidence="3 5" key="2">
    <citation type="submission" date="2019-03" db="EMBL/GenBank/DDBJ databases">
        <title>Genomic Encyclopedia of Type Strains, Phase IV (KMG-IV): sequencing the most valuable type-strain genomes for metagenomic binning, comparative biology and taxonomic classification.</title>
        <authorList>
            <person name="Goeker M."/>
        </authorList>
    </citation>
    <scope>NUCLEOTIDE SEQUENCE [LARGE SCALE GENOMIC DNA]</scope>
    <source>
        <strain evidence="3 5">DSM 20580</strain>
    </source>
</reference>
<feature type="domain" description="N-acetyltransferase" evidence="1">
    <location>
        <begin position="99"/>
        <end position="223"/>
    </location>
</feature>
<proteinExistence type="predicted"/>
<sequence length="223" mass="25051">MTDLALMKVHIDVLYQKNHKGALTVINEPPFETAPTVMVGATKEGKVVYFSEEVDDLFKKRVQQIVDESKDEMIAQIINKMTRRTNLSEFNMGPTYVFPEIKEMSPKVLHIKEVDKEVLAADFPFVKSDFEVKEPCMVVMAHDRVVSLCCTARHSNEAAEASVFTNENYRGKGYGAAVTQAWAMAIQQQGKTALYSTTWDNFASQGVAKKLGMRQYGVELAIE</sequence>
<dbReference type="RefSeq" id="WP_109350518.1">
    <property type="nucleotide sequence ID" value="NZ_BJUE01000038.1"/>
</dbReference>
<accession>A0A2U3AA97</accession>